<evidence type="ECO:0000256" key="1">
    <source>
        <dbReference type="SAM" id="MobiDB-lite"/>
    </source>
</evidence>
<dbReference type="RefSeq" id="WP_271220540.1">
    <property type="nucleotide sequence ID" value="NZ_BSEV01000015.1"/>
</dbReference>
<keyword evidence="3" id="KW-1185">Reference proteome</keyword>
<gene>
    <name evidence="2" type="ORF">GCM10017600_56020</name>
</gene>
<reference evidence="2" key="2">
    <citation type="submission" date="2023-01" db="EMBL/GenBank/DDBJ databases">
        <authorList>
            <person name="Sun Q."/>
            <person name="Evtushenko L."/>
        </authorList>
    </citation>
    <scope>NUCLEOTIDE SEQUENCE</scope>
    <source>
        <strain evidence="2">VKM Ac-2007</strain>
    </source>
</reference>
<dbReference type="AlphaFoldDB" id="A0A9W6MFS6"/>
<dbReference type="EMBL" id="BSEV01000015">
    <property type="protein sequence ID" value="GLK12193.1"/>
    <property type="molecule type" value="Genomic_DNA"/>
</dbReference>
<accession>A0A9W6MFS6</accession>
<feature type="region of interest" description="Disordered" evidence="1">
    <location>
        <begin position="139"/>
        <end position="214"/>
    </location>
</feature>
<organism evidence="2 3">
    <name type="scientific">Streptosporangium carneum</name>
    <dbReference type="NCBI Taxonomy" id="47481"/>
    <lineage>
        <taxon>Bacteria</taxon>
        <taxon>Bacillati</taxon>
        <taxon>Actinomycetota</taxon>
        <taxon>Actinomycetes</taxon>
        <taxon>Streptosporangiales</taxon>
        <taxon>Streptosporangiaceae</taxon>
        <taxon>Streptosporangium</taxon>
    </lineage>
</organism>
<evidence type="ECO:0000313" key="3">
    <source>
        <dbReference type="Proteomes" id="UP001143474"/>
    </source>
</evidence>
<proteinExistence type="predicted"/>
<dbReference type="Proteomes" id="UP001143474">
    <property type="component" value="Unassembled WGS sequence"/>
</dbReference>
<name>A0A9W6MFS6_9ACTN</name>
<reference evidence="2" key="1">
    <citation type="journal article" date="2014" name="Int. J. Syst. Evol. Microbiol.">
        <title>Complete genome sequence of Corynebacterium casei LMG S-19264T (=DSM 44701T), isolated from a smear-ripened cheese.</title>
        <authorList>
            <consortium name="US DOE Joint Genome Institute (JGI-PGF)"/>
            <person name="Walter F."/>
            <person name="Albersmeier A."/>
            <person name="Kalinowski J."/>
            <person name="Ruckert C."/>
        </authorList>
    </citation>
    <scope>NUCLEOTIDE SEQUENCE</scope>
    <source>
        <strain evidence="2">VKM Ac-2007</strain>
    </source>
</reference>
<comment type="caution">
    <text evidence="2">The sequence shown here is derived from an EMBL/GenBank/DDBJ whole genome shotgun (WGS) entry which is preliminary data.</text>
</comment>
<feature type="compositionally biased region" description="Basic and acidic residues" evidence="1">
    <location>
        <begin position="173"/>
        <end position="199"/>
    </location>
</feature>
<sequence length="484" mass="53573">MRTLDDLLEPLLGLDGRPAPLAGPLRGLLSAVFTRLREQLEQRAAQTPRELYLRGRDLAGMFDAVRWVPDMGLHRAVVAELADPASPLRVPLWIALGDLAGQLLSLLHRDGPRERGEEESRLVLGLVALLVGLTHPETRAGAEASAGQGGQDARARRSGEETPGQAPGAARRQPSEEAGEKAPEAFGRPRREAADRFGDEASGGEGGERDEPVDLVVRLRDEYDRLYQDSHLYLGEPMEAPATAKGLWIGLHVACLRLPDEIARAQREHFARVFAGAPGEGIVPPLPAIGFAGFGDVDRPEDGRWRSPTATRMYDILITMFAVAELDPRIYHGLDEMARDAGTPIRLDVGTRRQYQERAWTRLRELDDLPQGSDLEIRYLAWVDEAVSSFFPLPLPVPGSWWAERYRRSRALVLEAVKAAGGKVDILDGKVYDRALRRKLSGTPMILPVVDEADADRVMWTLRLPWEFNGSGEPGRVIYSVKRR</sequence>
<evidence type="ECO:0000313" key="2">
    <source>
        <dbReference type="EMBL" id="GLK12193.1"/>
    </source>
</evidence>
<protein>
    <submittedName>
        <fullName evidence="2">Uncharacterized protein</fullName>
    </submittedName>
</protein>